<organism evidence="2">
    <name type="scientific">Myoviridae sp. ctLjW1</name>
    <dbReference type="NCBI Taxonomy" id="2825084"/>
    <lineage>
        <taxon>Viruses</taxon>
        <taxon>Duplodnaviria</taxon>
        <taxon>Heunggongvirae</taxon>
        <taxon>Uroviricota</taxon>
        <taxon>Caudoviricetes</taxon>
    </lineage>
</organism>
<evidence type="ECO:0000313" key="2">
    <source>
        <dbReference type="EMBL" id="DAE08751.1"/>
    </source>
</evidence>
<protein>
    <submittedName>
        <fullName evidence="2">Uncharacterized protein</fullName>
    </submittedName>
</protein>
<feature type="transmembrane region" description="Helical" evidence="1">
    <location>
        <begin position="6"/>
        <end position="24"/>
    </location>
</feature>
<name>A0A8S5PNK5_9CAUD</name>
<accession>A0A8S5PNK5</accession>
<keyword evidence="1" id="KW-0472">Membrane</keyword>
<reference evidence="2" key="1">
    <citation type="journal article" date="2021" name="Proc. Natl. Acad. Sci. U.S.A.">
        <title>A Catalog of Tens of Thousands of Viruses from Human Metagenomes Reveals Hidden Associations with Chronic Diseases.</title>
        <authorList>
            <person name="Tisza M.J."/>
            <person name="Buck C.B."/>
        </authorList>
    </citation>
    <scope>NUCLEOTIDE SEQUENCE</scope>
    <source>
        <strain evidence="2">CtLjW1</strain>
    </source>
</reference>
<proteinExistence type="predicted"/>
<keyword evidence="1" id="KW-0812">Transmembrane</keyword>
<evidence type="ECO:0000256" key="1">
    <source>
        <dbReference type="SAM" id="Phobius"/>
    </source>
</evidence>
<sequence length="33" mass="3750">MKSIFSVKISSCIVYYLLVFVCGFKRQTSDKSA</sequence>
<dbReference type="EMBL" id="BK015474">
    <property type="protein sequence ID" value="DAE08751.1"/>
    <property type="molecule type" value="Genomic_DNA"/>
</dbReference>
<keyword evidence="1" id="KW-1133">Transmembrane helix</keyword>